<sequence>MKSVALITIHGMGKIKPGYFRDLEEGVIEKLGSKRWDKVSFKNIQYAPILQGPQDKLWDAMLKEKTNELDALKIRQFFLFGFGDAGSLEYSAQKDPRKYLDVQKEIQNVLLSAFKECGSDPNTPIVLIAQSLGCQVISNYLWDAQNGRYIFSSPNTGPEANFLKLKSLNNLITTGCNIPIFVSGLDARVCFDPPSPNFTWDNYYDQDDVLGWPLRQLGKNYNIVHDHSINAGGILSSWNVASHGEYWSDKDVISAVSTRLMEYL</sequence>
<accession>A0AAU7WM31</accession>
<organism evidence="1">
    <name type="scientific">Pseudomonas sp. W17</name>
    <dbReference type="NCBI Taxonomy" id="3144407"/>
    <lineage>
        <taxon>Bacteria</taxon>
        <taxon>Pseudomonadati</taxon>
        <taxon>Pseudomonadota</taxon>
        <taxon>Gammaproteobacteria</taxon>
        <taxon>Pseudomonadales</taxon>
        <taxon>Pseudomonadaceae</taxon>
        <taxon>Pseudomonas</taxon>
    </lineage>
</organism>
<protein>
    <submittedName>
        <fullName evidence="1">NYN domain-containing protein</fullName>
    </submittedName>
</protein>
<proteinExistence type="predicted"/>
<name>A0AAU7WM31_9PSED</name>
<reference evidence="1" key="1">
    <citation type="submission" date="2024-06" db="EMBL/GenBank/DDBJ databases">
        <authorList>
            <person name="Wu L."/>
        </authorList>
    </citation>
    <scope>NUCLEOTIDE SEQUENCE</scope>
    <source>
        <strain evidence="1">W17</strain>
    </source>
</reference>
<dbReference type="RefSeq" id="WP_041118028.1">
    <property type="nucleotide sequence ID" value="NZ_CP158490.1"/>
</dbReference>
<evidence type="ECO:0000313" key="1">
    <source>
        <dbReference type="EMBL" id="XBY21233.1"/>
    </source>
</evidence>
<dbReference type="AlphaFoldDB" id="A0AAU7WM31"/>
<gene>
    <name evidence="1" type="ORF">ABCR88_17080</name>
</gene>
<dbReference type="EMBL" id="CP158490">
    <property type="protein sequence ID" value="XBY21233.1"/>
    <property type="molecule type" value="Genomic_DNA"/>
</dbReference>